<reference evidence="2 3" key="2">
    <citation type="journal article" date="2011" name="Stand. Genomic Sci.">
        <title>Complete genome sequence of Calditerrivibrio nitroreducens type strain (Yu37-1).</title>
        <authorList>
            <person name="Pitluck S."/>
            <person name="Sikorski J."/>
            <person name="Zeytun A."/>
            <person name="Lapidus A."/>
            <person name="Nolan M."/>
            <person name="Lucas S."/>
            <person name="Hammon N."/>
            <person name="Deshpande S."/>
            <person name="Cheng J.F."/>
            <person name="Tapia R."/>
            <person name="Han C."/>
            <person name="Goodwin L."/>
            <person name="Liolios K."/>
            <person name="Pagani I."/>
            <person name="Ivanova N."/>
            <person name="Mavromatis K."/>
            <person name="Pati A."/>
            <person name="Chen A."/>
            <person name="Palaniappan K."/>
            <person name="Hauser L."/>
            <person name="Chang Y.J."/>
            <person name="Jeffries C.D."/>
            <person name="Detter J.C."/>
            <person name="Brambilla E."/>
            <person name="Djao O.D."/>
            <person name="Rohde M."/>
            <person name="Spring S."/>
            <person name="Goker M."/>
            <person name="Woyke T."/>
            <person name="Bristow J."/>
            <person name="Eisen J.A."/>
            <person name="Markowitz V."/>
            <person name="Hugenholtz P."/>
            <person name="Kyrpides N.C."/>
            <person name="Klenk H.P."/>
            <person name="Land M."/>
        </authorList>
    </citation>
    <scope>NUCLEOTIDE SEQUENCE [LARGE SCALE GENOMIC DNA]</scope>
    <source>
        <strain evidence="3">DSM 19672 / NBRC 101217 / Yu37-1</strain>
    </source>
</reference>
<sequence length="91" mass="10523" precursor="true">MLKCHWVRSFPVSVSLLIFLLLQGCANSDNNQLKLIKQKCGGCHSVDIVFKKKRDNDDWNRVIHGMKMRGLKLTEQEEKEVVGYLTKNYGK</sequence>
<evidence type="ECO:0000256" key="1">
    <source>
        <dbReference type="SAM" id="SignalP"/>
    </source>
</evidence>
<accession>E4TEL7</accession>
<dbReference type="PROSITE" id="PS51257">
    <property type="entry name" value="PROKAR_LIPOPROTEIN"/>
    <property type="match status" value="1"/>
</dbReference>
<organism evidence="2 3">
    <name type="scientific">Calditerrivibrio nitroreducens (strain DSM 19672 / NBRC 101217 / Yu37-1)</name>
    <dbReference type="NCBI Taxonomy" id="768670"/>
    <lineage>
        <taxon>Bacteria</taxon>
        <taxon>Pseudomonadati</taxon>
        <taxon>Deferribacterota</taxon>
        <taxon>Deferribacteres</taxon>
        <taxon>Deferribacterales</taxon>
        <taxon>Calditerrivibrionaceae</taxon>
    </lineage>
</organism>
<dbReference type="KEGG" id="cni:Calni_1466"/>
<dbReference type="GO" id="GO:0020037">
    <property type="term" value="F:heme binding"/>
    <property type="evidence" value="ECO:0007669"/>
    <property type="project" value="InterPro"/>
</dbReference>
<reference key="1">
    <citation type="submission" date="2010-11" db="EMBL/GenBank/DDBJ databases">
        <title>The complete genome of chromosome of Calditerrivibrio nitroreducens DSM 19672.</title>
        <authorList>
            <consortium name="US DOE Joint Genome Institute (JGI-PGF)"/>
            <person name="Lucas S."/>
            <person name="Copeland A."/>
            <person name="Lapidus A."/>
            <person name="Bruce D."/>
            <person name="Goodwin L."/>
            <person name="Pitluck S."/>
            <person name="Kyrpides N."/>
            <person name="Mavromatis K."/>
            <person name="Ivanova N."/>
            <person name="Mikhailova N."/>
            <person name="Zeytun A."/>
            <person name="Brettin T."/>
            <person name="Detter J.C."/>
            <person name="Tapia R."/>
            <person name="Han C."/>
            <person name="Land M."/>
            <person name="Hauser L."/>
            <person name="Markowitz V."/>
            <person name="Cheng J.-F."/>
            <person name="Hugenholtz P."/>
            <person name="Woyke T."/>
            <person name="Wu D."/>
            <person name="Spring S."/>
            <person name="Schroeder M."/>
            <person name="Brambilla E."/>
            <person name="Klenk H.-P."/>
            <person name="Eisen J.A."/>
        </authorList>
    </citation>
    <scope>NUCLEOTIDE SEQUENCE [LARGE SCALE GENOMIC DNA]</scope>
    <source>
        <strain>DSM 19672</strain>
    </source>
</reference>
<protein>
    <recommendedName>
        <fullName evidence="4">Quinohemoprotein amine dehydrogenase alpha subunit haem binding domain-containing protein</fullName>
    </recommendedName>
</protein>
<dbReference type="EMBL" id="CP002347">
    <property type="protein sequence ID" value="ADR19374.1"/>
    <property type="molecule type" value="Genomic_DNA"/>
</dbReference>
<dbReference type="AlphaFoldDB" id="E4TEL7"/>
<dbReference type="HOGENOM" id="CLU_2493326_0_0_0"/>
<keyword evidence="1" id="KW-0732">Signal</keyword>
<dbReference type="OrthoDB" id="9812480at2"/>
<proteinExistence type="predicted"/>
<dbReference type="Proteomes" id="UP000007039">
    <property type="component" value="Chromosome"/>
</dbReference>
<keyword evidence="3" id="KW-1185">Reference proteome</keyword>
<feature type="chain" id="PRO_5003187835" description="Quinohemoprotein amine dehydrogenase alpha subunit haem binding domain-containing protein" evidence="1">
    <location>
        <begin position="29"/>
        <end position="91"/>
    </location>
</feature>
<evidence type="ECO:0000313" key="2">
    <source>
        <dbReference type="EMBL" id="ADR19374.1"/>
    </source>
</evidence>
<feature type="signal peptide" evidence="1">
    <location>
        <begin position="1"/>
        <end position="28"/>
    </location>
</feature>
<dbReference type="Gene3D" id="1.10.760.10">
    <property type="entry name" value="Cytochrome c-like domain"/>
    <property type="match status" value="1"/>
</dbReference>
<gene>
    <name evidence="2" type="ordered locus">Calni_1466</name>
</gene>
<dbReference type="SUPFAM" id="SSF46626">
    <property type="entry name" value="Cytochrome c"/>
    <property type="match status" value="1"/>
</dbReference>
<dbReference type="InterPro" id="IPR036909">
    <property type="entry name" value="Cyt_c-like_dom_sf"/>
</dbReference>
<dbReference type="GO" id="GO:0009055">
    <property type="term" value="F:electron transfer activity"/>
    <property type="evidence" value="ECO:0007669"/>
    <property type="project" value="InterPro"/>
</dbReference>
<evidence type="ECO:0008006" key="4">
    <source>
        <dbReference type="Google" id="ProtNLM"/>
    </source>
</evidence>
<dbReference type="eggNOG" id="ENOG50311S6">
    <property type="taxonomic scope" value="Bacteria"/>
</dbReference>
<evidence type="ECO:0000313" key="3">
    <source>
        <dbReference type="Proteomes" id="UP000007039"/>
    </source>
</evidence>
<dbReference type="STRING" id="768670.Calni_1466"/>
<name>E4TEL7_CALNY</name>